<reference evidence="6 7" key="1">
    <citation type="journal article" date="2015" name="Nature">
        <title>rRNA introns, odd ribosomes, and small enigmatic genomes across a large radiation of phyla.</title>
        <authorList>
            <person name="Brown C.T."/>
            <person name="Hug L.A."/>
            <person name="Thomas B.C."/>
            <person name="Sharon I."/>
            <person name="Castelle C.J."/>
            <person name="Singh A."/>
            <person name="Wilkins M.J."/>
            <person name="Williams K.H."/>
            <person name="Banfield J.F."/>
        </authorList>
    </citation>
    <scope>NUCLEOTIDE SEQUENCE [LARGE SCALE GENOMIC DNA]</scope>
</reference>
<feature type="domain" description="Mur ligase central" evidence="5">
    <location>
        <begin position="58"/>
        <end position="242"/>
    </location>
</feature>
<keyword evidence="3" id="KW-0067">ATP-binding</keyword>
<dbReference type="GO" id="GO:0005524">
    <property type="term" value="F:ATP binding"/>
    <property type="evidence" value="ECO:0007669"/>
    <property type="project" value="UniProtKB-KW"/>
</dbReference>
<dbReference type="InterPro" id="IPR013221">
    <property type="entry name" value="Mur_ligase_cen"/>
</dbReference>
<gene>
    <name evidence="6" type="ORF">UY22_C0018G0014</name>
</gene>
<dbReference type="Pfam" id="PF02875">
    <property type="entry name" value="Mur_ligase_C"/>
    <property type="match status" value="1"/>
</dbReference>
<feature type="domain" description="Mur ligase C-terminal" evidence="4">
    <location>
        <begin position="264"/>
        <end position="385"/>
    </location>
</feature>
<dbReference type="EMBL" id="LCPE01000018">
    <property type="protein sequence ID" value="KKU93707.1"/>
    <property type="molecule type" value="Genomic_DNA"/>
</dbReference>
<dbReference type="SUPFAM" id="SSF53623">
    <property type="entry name" value="MurD-like peptide ligases, catalytic domain"/>
    <property type="match status" value="1"/>
</dbReference>
<comment type="caution">
    <text evidence="6">The sequence shown here is derived from an EMBL/GenBank/DDBJ whole genome shotgun (WGS) entry which is preliminary data.</text>
</comment>
<dbReference type="PANTHER" id="PTHR43024:SF1">
    <property type="entry name" value="UDP-N-ACETYLMURAMOYL-TRIPEPTIDE--D-ALANYL-D-ALANINE LIGASE"/>
    <property type="match status" value="1"/>
</dbReference>
<evidence type="ECO:0000256" key="2">
    <source>
        <dbReference type="ARBA" id="ARBA00022741"/>
    </source>
</evidence>
<evidence type="ECO:0000259" key="4">
    <source>
        <dbReference type="Pfam" id="PF02875"/>
    </source>
</evidence>
<sequence length="402" mass="44616">MPLSLLRLWTGPLPHQELFPDRKINPLLHWLIHPVKRRLAKYYLLILQKVFGLKVIAVTGSAGKTTLKNMLTSILKIEGPTVATRDNITPTYNIPSTIFRCPPGTRYLILEMGVEYPGDMDFYTWLAQPDLGLILNVNRTHTQYLESISEVSAEKSKLLSILPPTGFAIVNADDPNIKIETSAPVSKFGTSTDCYVQIKSSSLTPDFTTQVEFLINHKSYVINLPLLGRHFSINAAAAASAATLLDVRLQNIIYGLEHTPSPPHRMQVIRLPQGPILIDDSYNANPLAVLASLDTLAELARITGLIPVLIFGQMNELGQYEKSAHEEIGLKIKNLKFKILFCTGPATKHTIASAGFGQYFESVDELTKAVSLALSTSHLALIKASRSFHFETVVDYLYSLHR</sequence>
<dbReference type="Proteomes" id="UP000034877">
    <property type="component" value="Unassembled WGS sequence"/>
</dbReference>
<evidence type="ECO:0000259" key="5">
    <source>
        <dbReference type="Pfam" id="PF08245"/>
    </source>
</evidence>
<accession>A0A0G1UHR7</accession>
<evidence type="ECO:0000313" key="7">
    <source>
        <dbReference type="Proteomes" id="UP000034877"/>
    </source>
</evidence>
<dbReference type="SUPFAM" id="SSF53244">
    <property type="entry name" value="MurD-like peptide ligases, peptide-binding domain"/>
    <property type="match status" value="1"/>
</dbReference>
<name>A0A0G1UHR7_9BACT</name>
<dbReference type="AlphaFoldDB" id="A0A0G1UHR7"/>
<dbReference type="InterPro" id="IPR051046">
    <property type="entry name" value="MurCDEF_CellWall_CoF430Synth"/>
</dbReference>
<dbReference type="PANTHER" id="PTHR43024">
    <property type="entry name" value="UDP-N-ACETYLMURAMOYL-TRIPEPTIDE--D-ALANYL-D-ALANINE LIGASE"/>
    <property type="match status" value="1"/>
</dbReference>
<keyword evidence="2" id="KW-0547">Nucleotide-binding</keyword>
<dbReference type="InterPro" id="IPR004101">
    <property type="entry name" value="Mur_ligase_C"/>
</dbReference>
<dbReference type="GO" id="GO:0016881">
    <property type="term" value="F:acid-amino acid ligase activity"/>
    <property type="evidence" value="ECO:0007669"/>
    <property type="project" value="InterPro"/>
</dbReference>
<evidence type="ECO:0000313" key="6">
    <source>
        <dbReference type="EMBL" id="KKU93707.1"/>
    </source>
</evidence>
<dbReference type="Pfam" id="PF08245">
    <property type="entry name" value="Mur_ligase_M"/>
    <property type="match status" value="1"/>
</dbReference>
<dbReference type="Gene3D" id="3.40.1190.10">
    <property type="entry name" value="Mur-like, catalytic domain"/>
    <property type="match status" value="1"/>
</dbReference>
<keyword evidence="1 6" id="KW-0436">Ligase</keyword>
<dbReference type="InterPro" id="IPR036565">
    <property type="entry name" value="Mur-like_cat_sf"/>
</dbReference>
<dbReference type="InterPro" id="IPR036615">
    <property type="entry name" value="Mur_ligase_C_dom_sf"/>
</dbReference>
<proteinExistence type="predicted"/>
<protein>
    <submittedName>
        <fullName evidence="6">UDP-N-acetylmuramoyl-tripeptide-D-alanyl-D-alanine ligase</fullName>
    </submittedName>
</protein>
<evidence type="ECO:0000256" key="1">
    <source>
        <dbReference type="ARBA" id="ARBA00022598"/>
    </source>
</evidence>
<organism evidence="6 7">
    <name type="scientific">Candidatus Amesbacteria bacterium GW2011_GWC1_48_10</name>
    <dbReference type="NCBI Taxonomy" id="1618365"/>
    <lineage>
        <taxon>Bacteria</taxon>
        <taxon>Candidatus Amesiibacteriota</taxon>
    </lineage>
</organism>
<dbReference type="Gene3D" id="3.90.190.20">
    <property type="entry name" value="Mur ligase, C-terminal domain"/>
    <property type="match status" value="1"/>
</dbReference>
<evidence type="ECO:0000256" key="3">
    <source>
        <dbReference type="ARBA" id="ARBA00022840"/>
    </source>
</evidence>
<dbReference type="PATRIC" id="fig|1618365.3.peg.487"/>